<keyword evidence="1" id="KW-1185">Reference proteome</keyword>
<sequence length="344" mass="39787">MDSVPFAFCMDVMGNVSTSITEPSYSARKPHWSTVLAGRWNAAVRSYDENLKQVSLTLYCNSGEWGYSMQVHRAHEDWSFEDLLPLDRRYVRCVSITLDTEHYVSDFYAACSQEKFFTKLLPFFLQQSDSHLSLSVAVGISMQHIQMYFDAFLSCKVFRLRCSEICLPYYGPESVQFLATILEGDCNLQSLSLPSYWPHSEPLERLMLKFLGGKIYHCNIPDLWTGDGHVKLNSTILKAVFDAWYRMEKIDHERWLLRGSHFTAYVPWNYDLEQLLAIPVPPNVIRTQRKPKEKDSDESFILWTREDGSALACRAGRESVYFSNDLKGRLFEGCEEVDVKPLWS</sequence>
<proteinExistence type="predicted"/>
<dbReference type="Proteomes" id="UP000095287">
    <property type="component" value="Unplaced"/>
</dbReference>
<name>A0A1I7ZP52_9BILA</name>
<dbReference type="WBParaSite" id="L893_g28417.t1">
    <property type="protein sequence ID" value="L893_g28417.t1"/>
    <property type="gene ID" value="L893_g28417"/>
</dbReference>
<organism evidence="1 2">
    <name type="scientific">Steinernema glaseri</name>
    <dbReference type="NCBI Taxonomy" id="37863"/>
    <lineage>
        <taxon>Eukaryota</taxon>
        <taxon>Metazoa</taxon>
        <taxon>Ecdysozoa</taxon>
        <taxon>Nematoda</taxon>
        <taxon>Chromadorea</taxon>
        <taxon>Rhabditida</taxon>
        <taxon>Tylenchina</taxon>
        <taxon>Panagrolaimomorpha</taxon>
        <taxon>Strongyloidoidea</taxon>
        <taxon>Steinernematidae</taxon>
        <taxon>Steinernema</taxon>
    </lineage>
</organism>
<protein>
    <submittedName>
        <fullName evidence="2">FBA_2 domain-containing protein</fullName>
    </submittedName>
</protein>
<evidence type="ECO:0000313" key="1">
    <source>
        <dbReference type="Proteomes" id="UP000095287"/>
    </source>
</evidence>
<dbReference type="AlphaFoldDB" id="A0A1I7ZP52"/>
<accession>A0A1I7ZP52</accession>
<reference evidence="2" key="1">
    <citation type="submission" date="2016-11" db="UniProtKB">
        <authorList>
            <consortium name="WormBaseParasite"/>
        </authorList>
    </citation>
    <scope>IDENTIFICATION</scope>
</reference>
<evidence type="ECO:0000313" key="2">
    <source>
        <dbReference type="WBParaSite" id="L893_g28417.t1"/>
    </source>
</evidence>